<comment type="caution">
    <text evidence="5">The sequence shown here is derived from an EMBL/GenBank/DDBJ whole genome shotgun (WGS) entry which is preliminary data.</text>
</comment>
<reference evidence="5" key="2">
    <citation type="journal article" date="2021" name="Genome Biol. Evol.">
        <title>Developing a high-quality reference genome for a parasitic bivalve with doubly uniparental inheritance (Bivalvia: Unionida).</title>
        <authorList>
            <person name="Smith C.H."/>
        </authorList>
    </citation>
    <scope>NUCLEOTIDE SEQUENCE</scope>
    <source>
        <strain evidence="5">CHS0354</strain>
        <tissue evidence="5">Mantle</tissue>
    </source>
</reference>
<dbReference type="GO" id="GO:0031012">
    <property type="term" value="C:extracellular matrix"/>
    <property type="evidence" value="ECO:0007669"/>
    <property type="project" value="TreeGrafter"/>
</dbReference>
<evidence type="ECO:0000256" key="2">
    <source>
        <dbReference type="ARBA" id="ARBA00022729"/>
    </source>
</evidence>
<gene>
    <name evidence="5" type="ORF">CHS0354_022676</name>
</gene>
<evidence type="ECO:0000313" key="6">
    <source>
        <dbReference type="Proteomes" id="UP001195483"/>
    </source>
</evidence>
<evidence type="ECO:0000313" key="5">
    <source>
        <dbReference type="EMBL" id="KAK3586544.1"/>
    </source>
</evidence>
<reference evidence="5" key="1">
    <citation type="journal article" date="2021" name="Genome Biol. Evol.">
        <title>A High-Quality Reference Genome for a Parasitic Bivalve with Doubly Uniparental Inheritance (Bivalvia: Unionida).</title>
        <authorList>
            <person name="Smith C.H."/>
        </authorList>
    </citation>
    <scope>NUCLEOTIDE SEQUENCE</scope>
    <source>
        <strain evidence="5">CHS0354</strain>
    </source>
</reference>
<reference evidence="5" key="3">
    <citation type="submission" date="2023-05" db="EMBL/GenBank/DDBJ databases">
        <authorList>
            <person name="Smith C.H."/>
        </authorList>
    </citation>
    <scope>NUCLEOTIDE SEQUENCE</scope>
    <source>
        <strain evidence="5">CHS0354</strain>
        <tissue evidence="5">Mantle</tissue>
    </source>
</reference>
<sequence length="465" mass="52741">MFSEVKFGSLLFVLGHVCLTPSAVIWDENRDCPFSNPSCHCVNQFDIDCSGRNWPAVPKAHPVQWSYRVINLRDNKFTTIHSNDFLNVNVSAILLDENSISSIRDGAFNGLKNNLRLLDLENNNLTYLPKELETLNNLEYLDLRGNSIPSSEFNDTIMRKIGDYLTTFYFGHEQLDQWPTTIRHFQQLRQLELRGGSMLELPISAFQGFEWTLLELSIKNTKLISVPIALQNMHSVHTFYFDDNTNVGDAGILAPAFAGMVKTLRTLTLENDGLTDFPDILLTLQEIQNLSLARNKLEFVSDASVQKIASIKLTILNLKECGLDRVPGALSQLTSLQDLDLSNNRIFTIEGNDFQNLGHLINLTLNNNSVSYISDSSFRNLSALQKLEMKNTSLKVVPEAVRNIKTLDVLDLRSPQPMIECICGTMTWLYHYFVQRHNFTIYGECETIEGGIENYARQRVPAYCV</sequence>
<evidence type="ECO:0000256" key="3">
    <source>
        <dbReference type="ARBA" id="ARBA00022737"/>
    </source>
</evidence>
<dbReference type="InterPro" id="IPR032675">
    <property type="entry name" value="LRR_dom_sf"/>
</dbReference>
<dbReference type="SMART" id="SM00365">
    <property type="entry name" value="LRR_SD22"/>
    <property type="match status" value="3"/>
</dbReference>
<feature type="signal peptide" evidence="4">
    <location>
        <begin position="1"/>
        <end position="26"/>
    </location>
</feature>
<dbReference type="PANTHER" id="PTHR24373">
    <property type="entry name" value="SLIT RELATED LEUCINE-RICH REPEAT NEURONAL PROTEIN"/>
    <property type="match status" value="1"/>
</dbReference>
<dbReference type="SMART" id="SM00369">
    <property type="entry name" value="LRR_TYP"/>
    <property type="match status" value="7"/>
</dbReference>
<dbReference type="PRINTS" id="PR00019">
    <property type="entry name" value="LEURICHRPT"/>
</dbReference>
<proteinExistence type="predicted"/>
<dbReference type="EMBL" id="JAEAOA010001380">
    <property type="protein sequence ID" value="KAK3586544.1"/>
    <property type="molecule type" value="Genomic_DNA"/>
</dbReference>
<dbReference type="AlphaFoldDB" id="A0AAE0VQK0"/>
<dbReference type="InterPro" id="IPR001611">
    <property type="entry name" value="Leu-rich_rpt"/>
</dbReference>
<keyword evidence="2 4" id="KW-0732">Signal</keyword>
<dbReference type="GO" id="GO:0005615">
    <property type="term" value="C:extracellular space"/>
    <property type="evidence" value="ECO:0007669"/>
    <property type="project" value="TreeGrafter"/>
</dbReference>
<dbReference type="InterPro" id="IPR050328">
    <property type="entry name" value="Dev_Immune_Receptor"/>
</dbReference>
<name>A0AAE0VQK0_9BIVA</name>
<dbReference type="Gene3D" id="3.80.10.10">
    <property type="entry name" value="Ribonuclease Inhibitor"/>
    <property type="match status" value="3"/>
</dbReference>
<organism evidence="5 6">
    <name type="scientific">Potamilus streckersoni</name>
    <dbReference type="NCBI Taxonomy" id="2493646"/>
    <lineage>
        <taxon>Eukaryota</taxon>
        <taxon>Metazoa</taxon>
        <taxon>Spiralia</taxon>
        <taxon>Lophotrochozoa</taxon>
        <taxon>Mollusca</taxon>
        <taxon>Bivalvia</taxon>
        <taxon>Autobranchia</taxon>
        <taxon>Heteroconchia</taxon>
        <taxon>Palaeoheterodonta</taxon>
        <taxon>Unionida</taxon>
        <taxon>Unionoidea</taxon>
        <taxon>Unionidae</taxon>
        <taxon>Ambleminae</taxon>
        <taxon>Lampsilini</taxon>
        <taxon>Potamilus</taxon>
    </lineage>
</organism>
<dbReference type="InterPro" id="IPR003591">
    <property type="entry name" value="Leu-rich_rpt_typical-subtyp"/>
</dbReference>
<keyword evidence="1" id="KW-0433">Leucine-rich repeat</keyword>
<dbReference type="Proteomes" id="UP001195483">
    <property type="component" value="Unassembled WGS sequence"/>
</dbReference>
<accession>A0AAE0VQK0</accession>
<evidence type="ECO:0000256" key="1">
    <source>
        <dbReference type="ARBA" id="ARBA00022614"/>
    </source>
</evidence>
<feature type="chain" id="PRO_5041957831" evidence="4">
    <location>
        <begin position="27"/>
        <end position="465"/>
    </location>
</feature>
<protein>
    <submittedName>
        <fullName evidence="5">Uncharacterized protein</fullName>
    </submittedName>
</protein>
<dbReference type="Pfam" id="PF13855">
    <property type="entry name" value="LRR_8"/>
    <property type="match status" value="2"/>
</dbReference>
<keyword evidence="3" id="KW-0677">Repeat</keyword>
<evidence type="ECO:0000256" key="4">
    <source>
        <dbReference type="SAM" id="SignalP"/>
    </source>
</evidence>
<dbReference type="SUPFAM" id="SSF52058">
    <property type="entry name" value="L domain-like"/>
    <property type="match status" value="1"/>
</dbReference>
<keyword evidence="6" id="KW-1185">Reference proteome</keyword>
<dbReference type="PROSITE" id="PS51450">
    <property type="entry name" value="LRR"/>
    <property type="match status" value="2"/>
</dbReference>
<dbReference type="PANTHER" id="PTHR24373:SF370">
    <property type="entry name" value="FISH-LIPS, ISOFORM E"/>
    <property type="match status" value="1"/>
</dbReference>